<keyword evidence="2" id="KW-1185">Reference proteome</keyword>
<organism evidence="1 2">
    <name type="scientific">Halocaridina rubra</name>
    <name type="common">Hawaiian red shrimp</name>
    <dbReference type="NCBI Taxonomy" id="373956"/>
    <lineage>
        <taxon>Eukaryota</taxon>
        <taxon>Metazoa</taxon>
        <taxon>Ecdysozoa</taxon>
        <taxon>Arthropoda</taxon>
        <taxon>Crustacea</taxon>
        <taxon>Multicrustacea</taxon>
        <taxon>Malacostraca</taxon>
        <taxon>Eumalacostraca</taxon>
        <taxon>Eucarida</taxon>
        <taxon>Decapoda</taxon>
        <taxon>Pleocyemata</taxon>
        <taxon>Caridea</taxon>
        <taxon>Atyoidea</taxon>
        <taxon>Atyidae</taxon>
        <taxon>Halocaridina</taxon>
    </lineage>
</organism>
<sequence>MSCMATRITTTVNLDDATCQCIFDFEVLFIAFFIRGGKTQTDCTMMRSTVILYKTTTCHYLFTLPATIMTNNLFISLHLIRKTKTANSFDINDTIHMNKNNLTKPQFVCVYGNVSPMQPILNVSLLLKYMVVVII</sequence>
<gene>
    <name evidence="1" type="ORF">SK128_002870</name>
</gene>
<proteinExistence type="predicted"/>
<dbReference type="EMBL" id="JAXCGZ010017537">
    <property type="protein sequence ID" value="KAK7067969.1"/>
    <property type="molecule type" value="Genomic_DNA"/>
</dbReference>
<dbReference type="AlphaFoldDB" id="A0AAN8WWZ9"/>
<protein>
    <submittedName>
        <fullName evidence="1">Uncharacterized protein</fullName>
    </submittedName>
</protein>
<evidence type="ECO:0000313" key="2">
    <source>
        <dbReference type="Proteomes" id="UP001381693"/>
    </source>
</evidence>
<accession>A0AAN8WWZ9</accession>
<comment type="caution">
    <text evidence="1">The sequence shown here is derived from an EMBL/GenBank/DDBJ whole genome shotgun (WGS) entry which is preliminary data.</text>
</comment>
<dbReference type="Proteomes" id="UP001381693">
    <property type="component" value="Unassembled WGS sequence"/>
</dbReference>
<reference evidence="1 2" key="1">
    <citation type="submission" date="2023-11" db="EMBL/GenBank/DDBJ databases">
        <title>Halocaridina rubra genome assembly.</title>
        <authorList>
            <person name="Smith C."/>
        </authorList>
    </citation>
    <scope>NUCLEOTIDE SEQUENCE [LARGE SCALE GENOMIC DNA]</scope>
    <source>
        <strain evidence="1">EP-1</strain>
        <tissue evidence="1">Whole</tissue>
    </source>
</reference>
<name>A0AAN8WWZ9_HALRR</name>
<evidence type="ECO:0000313" key="1">
    <source>
        <dbReference type="EMBL" id="KAK7067969.1"/>
    </source>
</evidence>